<accession>A0A5N6U897</accession>
<dbReference type="EMBL" id="ML742026">
    <property type="protein sequence ID" value="KAE8154832.1"/>
    <property type="molecule type" value="Genomic_DNA"/>
</dbReference>
<keyword evidence="2" id="KW-1185">Reference proteome</keyword>
<organism evidence="1 2">
    <name type="scientific">Aspergillus avenaceus</name>
    <dbReference type="NCBI Taxonomy" id="36643"/>
    <lineage>
        <taxon>Eukaryota</taxon>
        <taxon>Fungi</taxon>
        <taxon>Dikarya</taxon>
        <taxon>Ascomycota</taxon>
        <taxon>Pezizomycotina</taxon>
        <taxon>Eurotiomycetes</taxon>
        <taxon>Eurotiomycetidae</taxon>
        <taxon>Eurotiales</taxon>
        <taxon>Aspergillaceae</taxon>
        <taxon>Aspergillus</taxon>
        <taxon>Aspergillus subgen. Circumdati</taxon>
    </lineage>
</organism>
<proteinExistence type="predicted"/>
<evidence type="ECO:0000313" key="1">
    <source>
        <dbReference type="EMBL" id="KAE8154832.1"/>
    </source>
</evidence>
<protein>
    <submittedName>
        <fullName evidence="1">Uncharacterized protein</fullName>
    </submittedName>
</protein>
<evidence type="ECO:0000313" key="2">
    <source>
        <dbReference type="Proteomes" id="UP000325780"/>
    </source>
</evidence>
<sequence>MYSATVTGEACGRGSPREMVMRAVEECAAEMRAEGAKRGCCRTRLDGGWGCMVQVAGDREGIMRDRGC</sequence>
<name>A0A5N6U897_ASPAV</name>
<gene>
    <name evidence="1" type="ORF">BDV25DRAFT_147075</name>
</gene>
<reference evidence="1 2" key="1">
    <citation type="submission" date="2019-04" db="EMBL/GenBank/DDBJ databases">
        <title>Friends and foes A comparative genomics study of 23 Aspergillus species from section Flavi.</title>
        <authorList>
            <consortium name="DOE Joint Genome Institute"/>
            <person name="Kjaerbolling I."/>
            <person name="Vesth T."/>
            <person name="Frisvad J.C."/>
            <person name="Nybo J.L."/>
            <person name="Theobald S."/>
            <person name="Kildgaard S."/>
            <person name="Isbrandt T."/>
            <person name="Kuo A."/>
            <person name="Sato A."/>
            <person name="Lyhne E.K."/>
            <person name="Kogle M.E."/>
            <person name="Wiebenga A."/>
            <person name="Kun R.S."/>
            <person name="Lubbers R.J."/>
            <person name="Makela M.R."/>
            <person name="Barry K."/>
            <person name="Chovatia M."/>
            <person name="Clum A."/>
            <person name="Daum C."/>
            <person name="Haridas S."/>
            <person name="He G."/>
            <person name="LaButti K."/>
            <person name="Lipzen A."/>
            <person name="Mondo S."/>
            <person name="Riley R."/>
            <person name="Salamov A."/>
            <person name="Simmons B.A."/>
            <person name="Magnuson J.K."/>
            <person name="Henrissat B."/>
            <person name="Mortensen U.H."/>
            <person name="Larsen T.O."/>
            <person name="Devries R.P."/>
            <person name="Grigoriev I.V."/>
            <person name="Machida M."/>
            <person name="Baker S.E."/>
            <person name="Andersen M.R."/>
        </authorList>
    </citation>
    <scope>NUCLEOTIDE SEQUENCE [LARGE SCALE GENOMIC DNA]</scope>
    <source>
        <strain evidence="1 2">IBT 18842</strain>
    </source>
</reference>
<dbReference type="Proteomes" id="UP000325780">
    <property type="component" value="Unassembled WGS sequence"/>
</dbReference>
<dbReference type="AlphaFoldDB" id="A0A5N6U897"/>